<accession>A0A9W5QBC3</accession>
<feature type="non-terminal residue" evidence="3">
    <location>
        <position position="220"/>
    </location>
</feature>
<dbReference type="NCBIfam" id="TIGR01760">
    <property type="entry name" value="tape_meas_TP901"/>
    <property type="match status" value="1"/>
</dbReference>
<evidence type="ECO:0000313" key="4">
    <source>
        <dbReference type="Proteomes" id="UP000013989"/>
    </source>
</evidence>
<gene>
    <name evidence="3" type="ORF">IGU_02435</name>
</gene>
<dbReference type="PANTHER" id="PTHR37813:SF1">
    <property type="entry name" value="FELS-2 PROPHAGE PROTEIN"/>
    <property type="match status" value="1"/>
</dbReference>
<reference evidence="3 4" key="1">
    <citation type="submission" date="2012-12" db="EMBL/GenBank/DDBJ databases">
        <title>The Genome Sequence of Bacillus cereus ISP2954.</title>
        <authorList>
            <consortium name="The Broad Institute Genome Sequencing Platform"/>
            <consortium name="The Broad Institute Genome Sequencing Center for Infectious Disease"/>
            <person name="Feldgarden M."/>
            <person name="Van der Auwera G.A."/>
            <person name="Mahillon J."/>
            <person name="Duprez V."/>
            <person name="Timmery S."/>
            <person name="Mattelet C."/>
            <person name="Dierick K."/>
            <person name="Sun M."/>
            <person name="Yu Z."/>
            <person name="Zhu L."/>
            <person name="Hu X."/>
            <person name="Shank E.B."/>
            <person name="Swiecicka I."/>
            <person name="Hansen B.M."/>
            <person name="Andrup L."/>
            <person name="Walker B."/>
            <person name="Young S.K."/>
            <person name="Zeng Q."/>
            <person name="Gargeya S."/>
            <person name="Fitzgerald M."/>
            <person name="Haas B."/>
            <person name="Abouelleil A."/>
            <person name="Alvarado L."/>
            <person name="Arachchi H.M."/>
            <person name="Berlin A.M."/>
            <person name="Chapman S.B."/>
            <person name="Dewar J."/>
            <person name="Goldberg J."/>
            <person name="Griggs A."/>
            <person name="Gujja S."/>
            <person name="Hansen M."/>
            <person name="Howarth C."/>
            <person name="Imamovic A."/>
            <person name="Larimer J."/>
            <person name="McCowan C."/>
            <person name="Murphy C."/>
            <person name="Neiman D."/>
            <person name="Pearson M."/>
            <person name="Priest M."/>
            <person name="Roberts A."/>
            <person name="Saif S."/>
            <person name="Shea T."/>
            <person name="Sisk P."/>
            <person name="Sykes S."/>
            <person name="Wortman J."/>
            <person name="Nusbaum C."/>
            <person name="Birren B."/>
        </authorList>
    </citation>
    <scope>NUCLEOTIDE SEQUENCE [LARGE SCALE GENOMIC DNA]</scope>
    <source>
        <strain evidence="3 4">ISP2954</strain>
    </source>
</reference>
<comment type="caution">
    <text evidence="3">The sequence shown here is derived from an EMBL/GenBank/DDBJ whole genome shotgun (WGS) entry which is preliminary data.</text>
</comment>
<proteinExistence type="predicted"/>
<evidence type="ECO:0000259" key="2">
    <source>
        <dbReference type="Pfam" id="PF10145"/>
    </source>
</evidence>
<dbReference type="Pfam" id="PF10145">
    <property type="entry name" value="PhageMin_Tail"/>
    <property type="match status" value="1"/>
</dbReference>
<sequence>ANASATDVRELKYGLSASSAVAAGAGMTFKDTATTLAVFAQNGLKGSDAGTSLKTMLMRLNPTTKEAYNQMRDLGLITYNAQAGYDFLVKNGIQPASRSVGDIEQALEGYVMKIEGAKKWNDKCDTTFRELATSSAFLSSKFYDQQGHIQSLENISGTLHESMKDLTDQQRSMALETLFGSDAVRGATILFKEGANGVNSMWDAMSKVTAAEVAATKIDT</sequence>
<feature type="domain" description="Phage tail tape measure protein" evidence="2">
    <location>
        <begin position="1"/>
        <end position="180"/>
    </location>
</feature>
<protein>
    <submittedName>
        <fullName evidence="3">Phage tail tape measure protein, TP901 family, core region</fullName>
    </submittedName>
</protein>
<dbReference type="Proteomes" id="UP000013989">
    <property type="component" value="Unassembled WGS sequence"/>
</dbReference>
<keyword evidence="1" id="KW-1188">Viral release from host cell</keyword>
<dbReference type="AlphaFoldDB" id="A0A9W5QBC3"/>
<evidence type="ECO:0000313" key="3">
    <source>
        <dbReference type="EMBL" id="EOP54750.1"/>
    </source>
</evidence>
<dbReference type="RefSeq" id="WP_016100022.1">
    <property type="nucleotide sequence ID" value="NZ_KB976769.1"/>
</dbReference>
<name>A0A9W5QBC3_BACCE</name>
<dbReference type="InterPro" id="IPR010090">
    <property type="entry name" value="Phage_tape_meas"/>
</dbReference>
<evidence type="ECO:0000256" key="1">
    <source>
        <dbReference type="ARBA" id="ARBA00022612"/>
    </source>
</evidence>
<dbReference type="EMBL" id="AHEJ01000113">
    <property type="protein sequence ID" value="EOP54750.1"/>
    <property type="molecule type" value="Genomic_DNA"/>
</dbReference>
<dbReference type="PANTHER" id="PTHR37813">
    <property type="entry name" value="FELS-2 PROPHAGE PROTEIN"/>
    <property type="match status" value="1"/>
</dbReference>
<feature type="non-terminal residue" evidence="3">
    <location>
        <position position="1"/>
    </location>
</feature>
<organism evidence="3 4">
    <name type="scientific">Bacillus cereus ISP2954</name>
    <dbReference type="NCBI Taxonomy" id="1053215"/>
    <lineage>
        <taxon>Bacteria</taxon>
        <taxon>Bacillati</taxon>
        <taxon>Bacillota</taxon>
        <taxon>Bacilli</taxon>
        <taxon>Bacillales</taxon>
        <taxon>Bacillaceae</taxon>
        <taxon>Bacillus</taxon>
        <taxon>Bacillus cereus group</taxon>
    </lineage>
</organism>